<evidence type="ECO:0000313" key="3">
    <source>
        <dbReference type="EMBL" id="OGY60400.1"/>
    </source>
</evidence>
<dbReference type="PROSITE" id="PS50164">
    <property type="entry name" value="GIY_YIG"/>
    <property type="match status" value="1"/>
</dbReference>
<dbReference type="STRING" id="1797690.A3B23_01840"/>
<dbReference type="InterPro" id="IPR035901">
    <property type="entry name" value="GIY-YIG_endonuc_sf"/>
</dbReference>
<dbReference type="InterPro" id="IPR050190">
    <property type="entry name" value="UPF0213_domain"/>
</dbReference>
<dbReference type="Gene3D" id="3.40.1440.10">
    <property type="entry name" value="GIY-YIG endonuclease"/>
    <property type="match status" value="1"/>
</dbReference>
<evidence type="ECO:0000256" key="1">
    <source>
        <dbReference type="ARBA" id="ARBA00007435"/>
    </source>
</evidence>
<dbReference type="Proteomes" id="UP000178744">
    <property type="component" value="Unassembled WGS sequence"/>
</dbReference>
<dbReference type="PANTHER" id="PTHR34477:SF1">
    <property type="entry name" value="UPF0213 PROTEIN YHBQ"/>
    <property type="match status" value="1"/>
</dbReference>
<evidence type="ECO:0000313" key="4">
    <source>
        <dbReference type="Proteomes" id="UP000178744"/>
    </source>
</evidence>
<sequence length="90" mass="10793">MKIPGVYILESFKNGRYYIGSTDDIENRISYHNSGWVTATKNNRPFKLVAFIECSNINLARSYEFRLKRYKRRDILEKVIKDLTFPWMHD</sequence>
<organism evidence="3 4">
    <name type="scientific">Candidatus Colwellbacteria bacterium RIFCSPLOWO2_01_FULL_48_10</name>
    <dbReference type="NCBI Taxonomy" id="1797690"/>
    <lineage>
        <taxon>Bacteria</taxon>
        <taxon>Candidatus Colwelliibacteriota</taxon>
    </lineage>
</organism>
<dbReference type="InterPro" id="IPR000305">
    <property type="entry name" value="GIY-YIG_endonuc"/>
</dbReference>
<evidence type="ECO:0000259" key="2">
    <source>
        <dbReference type="PROSITE" id="PS50164"/>
    </source>
</evidence>
<comment type="similarity">
    <text evidence="1">Belongs to the UPF0213 family.</text>
</comment>
<comment type="caution">
    <text evidence="3">The sequence shown here is derived from an EMBL/GenBank/DDBJ whole genome shotgun (WGS) entry which is preliminary data.</text>
</comment>
<protein>
    <recommendedName>
        <fullName evidence="2">GIY-YIG domain-containing protein</fullName>
    </recommendedName>
</protein>
<dbReference type="SUPFAM" id="SSF82771">
    <property type="entry name" value="GIY-YIG endonuclease"/>
    <property type="match status" value="1"/>
</dbReference>
<dbReference type="AlphaFoldDB" id="A0A1G1Z958"/>
<proteinExistence type="inferred from homology"/>
<feature type="domain" description="GIY-YIG" evidence="2">
    <location>
        <begin position="2"/>
        <end position="78"/>
    </location>
</feature>
<dbReference type="Pfam" id="PF01541">
    <property type="entry name" value="GIY-YIG"/>
    <property type="match status" value="1"/>
</dbReference>
<dbReference type="PANTHER" id="PTHR34477">
    <property type="entry name" value="UPF0213 PROTEIN YHBQ"/>
    <property type="match status" value="1"/>
</dbReference>
<accession>A0A1G1Z958</accession>
<gene>
    <name evidence="3" type="ORF">A3B23_01840</name>
</gene>
<reference evidence="3 4" key="1">
    <citation type="journal article" date="2016" name="Nat. Commun.">
        <title>Thousands of microbial genomes shed light on interconnected biogeochemical processes in an aquifer system.</title>
        <authorList>
            <person name="Anantharaman K."/>
            <person name="Brown C.T."/>
            <person name="Hug L.A."/>
            <person name="Sharon I."/>
            <person name="Castelle C.J."/>
            <person name="Probst A.J."/>
            <person name="Thomas B.C."/>
            <person name="Singh A."/>
            <person name="Wilkins M.J."/>
            <person name="Karaoz U."/>
            <person name="Brodie E.L."/>
            <person name="Williams K.H."/>
            <person name="Hubbard S.S."/>
            <person name="Banfield J.F."/>
        </authorList>
    </citation>
    <scope>NUCLEOTIDE SEQUENCE [LARGE SCALE GENOMIC DNA]</scope>
</reference>
<name>A0A1G1Z958_9BACT</name>
<dbReference type="EMBL" id="MHIY01000001">
    <property type="protein sequence ID" value="OGY60400.1"/>
    <property type="molecule type" value="Genomic_DNA"/>
</dbReference>